<keyword evidence="2" id="KW-1185">Reference proteome</keyword>
<gene>
    <name evidence="1" type="primary">GPI16_2</name>
    <name evidence="1" type="ORF">DSO57_1034336</name>
</gene>
<dbReference type="Proteomes" id="UP001165960">
    <property type="component" value="Unassembled WGS sequence"/>
</dbReference>
<evidence type="ECO:0000313" key="2">
    <source>
        <dbReference type="Proteomes" id="UP001165960"/>
    </source>
</evidence>
<comment type="caution">
    <text evidence="1">The sequence shown here is derived from an EMBL/GenBank/DDBJ whole genome shotgun (WGS) entry which is preliminary data.</text>
</comment>
<dbReference type="EMBL" id="QTSX02005255">
    <property type="protein sequence ID" value="KAJ9060109.1"/>
    <property type="molecule type" value="Genomic_DNA"/>
</dbReference>
<accession>A0ACC2SCN6</accession>
<reference evidence="1" key="1">
    <citation type="submission" date="2022-04" db="EMBL/GenBank/DDBJ databases">
        <title>Genome of the entomopathogenic fungus Entomophthora muscae.</title>
        <authorList>
            <person name="Elya C."/>
            <person name="Lovett B.R."/>
            <person name="Lee E."/>
            <person name="Macias A.M."/>
            <person name="Hajek A.E."/>
            <person name="De Bivort B.L."/>
            <person name="Kasson M.T."/>
            <person name="De Fine Licht H.H."/>
            <person name="Stajich J.E."/>
        </authorList>
    </citation>
    <scope>NUCLEOTIDE SEQUENCE</scope>
    <source>
        <strain evidence="1">Berkeley</strain>
    </source>
</reference>
<evidence type="ECO:0000313" key="1">
    <source>
        <dbReference type="EMBL" id="KAJ9060109.1"/>
    </source>
</evidence>
<proteinExistence type="predicted"/>
<organism evidence="1 2">
    <name type="scientific">Entomophthora muscae</name>
    <dbReference type="NCBI Taxonomy" id="34485"/>
    <lineage>
        <taxon>Eukaryota</taxon>
        <taxon>Fungi</taxon>
        <taxon>Fungi incertae sedis</taxon>
        <taxon>Zoopagomycota</taxon>
        <taxon>Entomophthoromycotina</taxon>
        <taxon>Entomophthoromycetes</taxon>
        <taxon>Entomophthorales</taxon>
        <taxon>Entomophthoraceae</taxon>
        <taxon>Entomophthora</taxon>
    </lineage>
</organism>
<sequence length="442" mass="49069">MAQIIKNFDVAEMHLSFTRGQWDYSRFGEPSHQAPAPGVELMAWIYSNGTQDATQQWQSLTQKLSGMFCATLATASQPKVYVSPKLTFIPTPDTAKSPIKPFYAHLALESACTENLTPWLKLLPCRHYAGVSALLKPHGVFDSHYSSMSLTVVPSCENGKDCLIKTKQRLTVVKPHRLAAQWELSKLFKSKLNHACPLASKSTVSVKSPISAACTVPSAILDPMPVGGCNGPSIYHVSPDSEFELKVDSSPLSPQALFPEELIKIERHMVDRVGLQGAFNITITNLIDRKLDVALLQVLPWFIQPYLHTILFNGQFNDFFFQPALDLQQASALEFKFSIHPRATLSLHIEFDAKFLTLDQYPPDANRGFSIGPVVATVLEVPGYTSTHRRYSTSNLLVFLPTPDFSMPYNVATFSSTVFALYFGSLVNSLVRQFKLVPKAVL</sequence>
<protein>
    <submittedName>
        <fullName evidence="1">Subunit of the glycosylphosphatidylinositol transamidase complex-like protein</fullName>
    </submittedName>
</protein>
<name>A0ACC2SCN6_9FUNG</name>